<dbReference type="AlphaFoldDB" id="A0A4S8KYV6"/>
<evidence type="ECO:0000256" key="1">
    <source>
        <dbReference type="SAM" id="SignalP"/>
    </source>
</evidence>
<organism evidence="2 3">
    <name type="scientific">Dendrothele bispora (strain CBS 962.96)</name>
    <dbReference type="NCBI Taxonomy" id="1314807"/>
    <lineage>
        <taxon>Eukaryota</taxon>
        <taxon>Fungi</taxon>
        <taxon>Dikarya</taxon>
        <taxon>Basidiomycota</taxon>
        <taxon>Agaricomycotina</taxon>
        <taxon>Agaricomycetes</taxon>
        <taxon>Agaricomycetidae</taxon>
        <taxon>Agaricales</taxon>
        <taxon>Agaricales incertae sedis</taxon>
        <taxon>Dendrothele</taxon>
    </lineage>
</organism>
<reference evidence="2 3" key="1">
    <citation type="journal article" date="2019" name="Nat. Ecol. Evol.">
        <title>Megaphylogeny resolves global patterns of mushroom evolution.</title>
        <authorList>
            <person name="Varga T."/>
            <person name="Krizsan K."/>
            <person name="Foldi C."/>
            <person name="Dima B."/>
            <person name="Sanchez-Garcia M."/>
            <person name="Sanchez-Ramirez S."/>
            <person name="Szollosi G.J."/>
            <person name="Szarkandi J.G."/>
            <person name="Papp V."/>
            <person name="Albert L."/>
            <person name="Andreopoulos W."/>
            <person name="Angelini C."/>
            <person name="Antonin V."/>
            <person name="Barry K.W."/>
            <person name="Bougher N.L."/>
            <person name="Buchanan P."/>
            <person name="Buyck B."/>
            <person name="Bense V."/>
            <person name="Catcheside P."/>
            <person name="Chovatia M."/>
            <person name="Cooper J."/>
            <person name="Damon W."/>
            <person name="Desjardin D."/>
            <person name="Finy P."/>
            <person name="Geml J."/>
            <person name="Haridas S."/>
            <person name="Hughes K."/>
            <person name="Justo A."/>
            <person name="Karasinski D."/>
            <person name="Kautmanova I."/>
            <person name="Kiss B."/>
            <person name="Kocsube S."/>
            <person name="Kotiranta H."/>
            <person name="LaButti K.M."/>
            <person name="Lechner B.E."/>
            <person name="Liimatainen K."/>
            <person name="Lipzen A."/>
            <person name="Lukacs Z."/>
            <person name="Mihaltcheva S."/>
            <person name="Morgado L.N."/>
            <person name="Niskanen T."/>
            <person name="Noordeloos M.E."/>
            <person name="Ohm R.A."/>
            <person name="Ortiz-Santana B."/>
            <person name="Ovrebo C."/>
            <person name="Racz N."/>
            <person name="Riley R."/>
            <person name="Savchenko A."/>
            <person name="Shiryaev A."/>
            <person name="Soop K."/>
            <person name="Spirin V."/>
            <person name="Szebenyi C."/>
            <person name="Tomsovsky M."/>
            <person name="Tulloss R.E."/>
            <person name="Uehling J."/>
            <person name="Grigoriev I.V."/>
            <person name="Vagvolgyi C."/>
            <person name="Papp T."/>
            <person name="Martin F.M."/>
            <person name="Miettinen O."/>
            <person name="Hibbett D.S."/>
            <person name="Nagy L.G."/>
        </authorList>
    </citation>
    <scope>NUCLEOTIDE SEQUENCE [LARGE SCALE GENOMIC DNA]</scope>
    <source>
        <strain evidence="2 3">CBS 962.96</strain>
    </source>
</reference>
<keyword evidence="3" id="KW-1185">Reference proteome</keyword>
<protein>
    <submittedName>
        <fullName evidence="2">Uncharacterized protein</fullName>
    </submittedName>
</protein>
<dbReference type="OrthoDB" id="3068171at2759"/>
<dbReference type="InterPro" id="IPR008928">
    <property type="entry name" value="6-hairpin_glycosidase_sf"/>
</dbReference>
<keyword evidence="1" id="KW-0732">Signal</keyword>
<evidence type="ECO:0000313" key="2">
    <source>
        <dbReference type="EMBL" id="THU80808.1"/>
    </source>
</evidence>
<dbReference type="InterPro" id="IPR005198">
    <property type="entry name" value="Glyco_hydro_76"/>
</dbReference>
<feature type="chain" id="PRO_5020182170" evidence="1">
    <location>
        <begin position="27"/>
        <end position="97"/>
    </location>
</feature>
<name>A0A4S8KYV6_DENBC</name>
<sequence length="97" mass="10515">MYGLSSFHIPLLSIFRLSALLAEATSNQTYLNAASNAADFIHNHLTDSNNIIRDGLGFGPDDSCSQSSSILLYNSVMAIHGLAVLVSLTKNTTQEQW</sequence>
<dbReference type="Proteomes" id="UP000297245">
    <property type="component" value="Unassembled WGS sequence"/>
</dbReference>
<dbReference type="GO" id="GO:0005975">
    <property type="term" value="P:carbohydrate metabolic process"/>
    <property type="evidence" value="ECO:0007669"/>
    <property type="project" value="InterPro"/>
</dbReference>
<dbReference type="EMBL" id="ML179868">
    <property type="protein sequence ID" value="THU80808.1"/>
    <property type="molecule type" value="Genomic_DNA"/>
</dbReference>
<dbReference type="Gene3D" id="1.50.10.20">
    <property type="match status" value="1"/>
</dbReference>
<proteinExistence type="predicted"/>
<accession>A0A4S8KYV6</accession>
<dbReference type="SUPFAM" id="SSF48208">
    <property type="entry name" value="Six-hairpin glycosidases"/>
    <property type="match status" value="1"/>
</dbReference>
<gene>
    <name evidence="2" type="ORF">K435DRAFT_694932</name>
</gene>
<evidence type="ECO:0000313" key="3">
    <source>
        <dbReference type="Proteomes" id="UP000297245"/>
    </source>
</evidence>
<dbReference type="Pfam" id="PF03663">
    <property type="entry name" value="Glyco_hydro_76"/>
    <property type="match status" value="1"/>
</dbReference>
<feature type="signal peptide" evidence="1">
    <location>
        <begin position="1"/>
        <end position="26"/>
    </location>
</feature>